<dbReference type="Proteomes" id="UP001631957">
    <property type="component" value="Unassembled WGS sequence"/>
</dbReference>
<dbReference type="RefSeq" id="WP_109364520.1">
    <property type="nucleotide sequence ID" value="NZ_JBJVNI010000015.1"/>
</dbReference>
<sequence>MNNSAPPATGVRLDWADLPASVRDAVAGILGAPVVRAVTQRGGFSPGIAARVVTGRGRGGFVKAVSGDVNAFSPVLHRQEARNAAALPPEVPAPKLLGVYDDGDWVALVFEDVEGRQPHVPWEKGELRLVLDAVGELGRLLTPAPFAAPAAAEDEDLANAFGGWPELVEQGFPILQRAEGWEEAVQGNTLAHGDLRADNVLLAPDNGRDGARVWFVDWPHVTTAAPWFDLLLLLPSVRAQGGPDPETLFTEHPLGRRADQDAVTTTLAALAGYFYGSSLKPPPPGLPTLRPFQRAQGEAALEWLRTRVR</sequence>
<evidence type="ECO:0000313" key="1">
    <source>
        <dbReference type="EMBL" id="MFM9612494.1"/>
    </source>
</evidence>
<organism evidence="1 2">
    <name type="scientific">Streptomyces niveiscabiei</name>
    <dbReference type="NCBI Taxonomy" id="164115"/>
    <lineage>
        <taxon>Bacteria</taxon>
        <taxon>Bacillati</taxon>
        <taxon>Actinomycetota</taxon>
        <taxon>Actinomycetes</taxon>
        <taxon>Kitasatosporales</taxon>
        <taxon>Streptomycetaceae</taxon>
        <taxon>Streptomyces</taxon>
    </lineage>
</organism>
<name>A0ABW9HWK7_9ACTN</name>
<protein>
    <submittedName>
        <fullName evidence="1">Phosphotransferase family protein</fullName>
    </submittedName>
</protein>
<proteinExistence type="predicted"/>
<evidence type="ECO:0000313" key="2">
    <source>
        <dbReference type="Proteomes" id="UP001631957"/>
    </source>
</evidence>
<dbReference type="EMBL" id="JBJVNI010000015">
    <property type="protein sequence ID" value="MFM9612494.1"/>
    <property type="molecule type" value="Genomic_DNA"/>
</dbReference>
<dbReference type="SUPFAM" id="SSF56112">
    <property type="entry name" value="Protein kinase-like (PK-like)"/>
    <property type="match status" value="1"/>
</dbReference>
<reference evidence="1 2" key="1">
    <citation type="submission" date="2024-12" db="EMBL/GenBank/DDBJ databases">
        <title>Forecasting of Potato common scab and diversities of Pathogenic streptomyces spp. in china.</title>
        <authorList>
            <person name="Handique U."/>
            <person name="Wu J."/>
        </authorList>
    </citation>
    <scope>NUCLEOTIDE SEQUENCE [LARGE SCALE GENOMIC DNA]</scope>
    <source>
        <strain evidence="1 2">ZRIMU1530</strain>
    </source>
</reference>
<dbReference type="InterPro" id="IPR011009">
    <property type="entry name" value="Kinase-like_dom_sf"/>
</dbReference>
<comment type="caution">
    <text evidence="1">The sequence shown here is derived from an EMBL/GenBank/DDBJ whole genome shotgun (WGS) entry which is preliminary data.</text>
</comment>
<keyword evidence="2" id="KW-1185">Reference proteome</keyword>
<accession>A0ABW9HWK7</accession>
<gene>
    <name evidence="1" type="ORF">ACKI18_27745</name>
</gene>
<dbReference type="Gene3D" id="3.90.1200.10">
    <property type="match status" value="1"/>
</dbReference>